<dbReference type="AlphaFoldDB" id="A0A1J6W9Z3"/>
<dbReference type="InterPro" id="IPR014027">
    <property type="entry name" value="UDP-Glc/GDP-Man_DH_C"/>
</dbReference>
<keyword evidence="2" id="KW-0520">NAD</keyword>
<evidence type="ECO:0000256" key="3">
    <source>
        <dbReference type="PIRNR" id="PIRNR000124"/>
    </source>
</evidence>
<keyword evidence="1" id="KW-0560">Oxidoreductase</keyword>
<name>A0A1J6W9Z3_9BACI</name>
<feature type="domain" description="UDP-glucose/GDP-mannose dehydrogenase C-terminal" evidence="4">
    <location>
        <begin position="319"/>
        <end position="414"/>
    </location>
</feature>
<dbReference type="SUPFAM" id="SSF51735">
    <property type="entry name" value="NAD(P)-binding Rossmann-fold domains"/>
    <property type="match status" value="1"/>
</dbReference>
<accession>A0A1J6W9Z3</accession>
<dbReference type="Gene3D" id="3.40.50.720">
    <property type="entry name" value="NAD(P)-binding Rossmann-like Domain"/>
    <property type="match status" value="2"/>
</dbReference>
<dbReference type="EMBL" id="MINN01000128">
    <property type="protein sequence ID" value="OIU68696.1"/>
    <property type="molecule type" value="Genomic_DNA"/>
</dbReference>
<dbReference type="GO" id="GO:0000271">
    <property type="term" value="P:polysaccharide biosynthetic process"/>
    <property type="evidence" value="ECO:0007669"/>
    <property type="project" value="InterPro"/>
</dbReference>
<dbReference type="NCBIfam" id="TIGR03026">
    <property type="entry name" value="NDP-sugDHase"/>
    <property type="match status" value="1"/>
</dbReference>
<gene>
    <name evidence="5" type="ORF">BHE18_17415</name>
</gene>
<keyword evidence="6" id="KW-1185">Reference proteome</keyword>
<dbReference type="InterPro" id="IPR036291">
    <property type="entry name" value="NAD(P)-bd_dom_sf"/>
</dbReference>
<dbReference type="SUPFAM" id="SSF48179">
    <property type="entry name" value="6-phosphogluconate dehydrogenase C-terminal domain-like"/>
    <property type="match status" value="1"/>
</dbReference>
<evidence type="ECO:0000313" key="6">
    <source>
        <dbReference type="Proteomes" id="UP000182062"/>
    </source>
</evidence>
<sequence length="422" mass="46716">MGEMNKKAAIVGLGYVGIPLAELFLKGGWEVFGIDVDAGKIESLLKHRSYLSDYTDEEIKGLFSRGLFHPGTSYEVISKVDTVILCIPTPLTPDHKPDLTFLKKALAGCVPFLQKDQLMILESSTYPGTTEEVLCPEIGACGFTLGKDYYAAYSPERIDPGNKVYSLHQIPKVIGGMTEECTRRAAEAYGSIFDSIVPVSSPRAAEMCKLVENSQRLINISFMNELLLLSSKLDLDLWEVIDAAGTKPFGFTPYYPGPGIGGHCIPVDPMYLLWKAEQSELNLSLIKEAHRINEAMPHYVISKIEKLTGSGTIKGKCIFIIGAAYKKNVNDARESSALKIMDLLLKKGAKIQYHDPYIPELQVNGYTLETIDLTEDVLSRADLTLIHTNHSSLDYETIAQFSNCILDTRHVLELANPKVNYL</sequence>
<comment type="similarity">
    <text evidence="3">Belongs to the UDP-glucose/GDP-mannose dehydrogenase family.</text>
</comment>
<dbReference type="GO" id="GO:0051287">
    <property type="term" value="F:NAD binding"/>
    <property type="evidence" value="ECO:0007669"/>
    <property type="project" value="InterPro"/>
</dbReference>
<dbReference type="Pfam" id="PF00984">
    <property type="entry name" value="UDPG_MGDP_dh"/>
    <property type="match status" value="1"/>
</dbReference>
<dbReference type="Pfam" id="PF03721">
    <property type="entry name" value="UDPG_MGDP_dh_N"/>
    <property type="match status" value="1"/>
</dbReference>
<dbReference type="SMART" id="SM00984">
    <property type="entry name" value="UDPG_MGDP_dh_C"/>
    <property type="match status" value="1"/>
</dbReference>
<comment type="caution">
    <text evidence="5">The sequence shown here is derived from an EMBL/GenBank/DDBJ whole genome shotgun (WGS) entry which is preliminary data.</text>
</comment>
<evidence type="ECO:0000259" key="4">
    <source>
        <dbReference type="SMART" id="SM00984"/>
    </source>
</evidence>
<dbReference type="InterPro" id="IPR017476">
    <property type="entry name" value="UDP-Glc/GDP-Man"/>
</dbReference>
<dbReference type="PIRSF" id="PIRSF000124">
    <property type="entry name" value="UDPglc_GDPman_dh"/>
    <property type="match status" value="1"/>
</dbReference>
<dbReference type="RefSeq" id="WP_071620121.1">
    <property type="nucleotide sequence ID" value="NZ_MINN01000128.1"/>
</dbReference>
<evidence type="ECO:0000313" key="5">
    <source>
        <dbReference type="EMBL" id="OIU68696.1"/>
    </source>
</evidence>
<dbReference type="GO" id="GO:0016616">
    <property type="term" value="F:oxidoreductase activity, acting on the CH-OH group of donors, NAD or NADP as acceptor"/>
    <property type="evidence" value="ECO:0007669"/>
    <property type="project" value="InterPro"/>
</dbReference>
<evidence type="ECO:0000256" key="2">
    <source>
        <dbReference type="ARBA" id="ARBA00023027"/>
    </source>
</evidence>
<dbReference type="Pfam" id="PF03720">
    <property type="entry name" value="UDPG_MGDP_dh_C"/>
    <property type="match status" value="1"/>
</dbReference>
<dbReference type="GO" id="GO:0016628">
    <property type="term" value="F:oxidoreductase activity, acting on the CH-CH group of donors, NAD or NADP as acceptor"/>
    <property type="evidence" value="ECO:0007669"/>
    <property type="project" value="InterPro"/>
</dbReference>
<dbReference type="PANTHER" id="PTHR43491:SF1">
    <property type="entry name" value="UDP-N-ACETYL-D-MANNOSAMINE DEHYDROGENASE"/>
    <property type="match status" value="1"/>
</dbReference>
<dbReference type="OrthoDB" id="9803238at2"/>
<dbReference type="PANTHER" id="PTHR43491">
    <property type="entry name" value="UDP-N-ACETYL-D-MANNOSAMINE DEHYDROGENASE"/>
    <property type="match status" value="1"/>
</dbReference>
<dbReference type="InterPro" id="IPR014026">
    <property type="entry name" value="UDP-Glc/GDP-Man_DH_dimer"/>
</dbReference>
<organism evidence="5 6">
    <name type="scientific">Rossellomorea aquimaris</name>
    <dbReference type="NCBI Taxonomy" id="189382"/>
    <lineage>
        <taxon>Bacteria</taxon>
        <taxon>Bacillati</taxon>
        <taxon>Bacillota</taxon>
        <taxon>Bacilli</taxon>
        <taxon>Bacillales</taxon>
        <taxon>Bacillaceae</taxon>
        <taxon>Rossellomorea</taxon>
    </lineage>
</organism>
<dbReference type="PIRSF" id="PIRSF500136">
    <property type="entry name" value="UDP_ManNAc_DH"/>
    <property type="match status" value="1"/>
</dbReference>
<dbReference type="InterPro" id="IPR008927">
    <property type="entry name" value="6-PGluconate_DH-like_C_sf"/>
</dbReference>
<evidence type="ECO:0000256" key="1">
    <source>
        <dbReference type="ARBA" id="ARBA00023002"/>
    </source>
</evidence>
<dbReference type="InterPro" id="IPR001732">
    <property type="entry name" value="UDP-Glc/GDP-Man_DH_N"/>
</dbReference>
<dbReference type="InterPro" id="IPR036220">
    <property type="entry name" value="UDP-Glc/GDP-Man_DH_C_sf"/>
</dbReference>
<proteinExistence type="inferred from homology"/>
<dbReference type="SUPFAM" id="SSF52413">
    <property type="entry name" value="UDP-glucose/GDP-mannose dehydrogenase C-terminal domain"/>
    <property type="match status" value="1"/>
</dbReference>
<dbReference type="InterPro" id="IPR028359">
    <property type="entry name" value="UDP_ManNAc/GlcNAc_DH"/>
</dbReference>
<reference evidence="5 6" key="1">
    <citation type="submission" date="2016-09" db="EMBL/GenBank/DDBJ databases">
        <title>Bacillus aquimaris SAMM genome sequence reveals colonization and biosurfactant production capacities.</title>
        <authorList>
            <person name="Waghmode S.R."/>
            <person name="Suryavanshi M.V."/>
        </authorList>
    </citation>
    <scope>NUCLEOTIDE SEQUENCE [LARGE SCALE GENOMIC DNA]</scope>
    <source>
        <strain evidence="5 6">SAMM</strain>
    </source>
</reference>
<dbReference type="Proteomes" id="UP000182062">
    <property type="component" value="Unassembled WGS sequence"/>
</dbReference>
<protein>
    <submittedName>
        <fullName evidence="5">UDP-N-acetyl-D-glucosamine dehydrogenase</fullName>
    </submittedName>
</protein>